<dbReference type="EMBL" id="ML143530">
    <property type="protein sequence ID" value="TBU22692.1"/>
    <property type="molecule type" value="Genomic_DNA"/>
</dbReference>
<accession>A0A4Q9M9S6</accession>
<proteinExistence type="predicted"/>
<gene>
    <name evidence="1" type="ORF">BD311DRAFT_127970</name>
</gene>
<dbReference type="Proteomes" id="UP000292957">
    <property type="component" value="Unassembled WGS sequence"/>
</dbReference>
<protein>
    <submittedName>
        <fullName evidence="1">Uncharacterized protein</fullName>
    </submittedName>
</protein>
<evidence type="ECO:0000313" key="1">
    <source>
        <dbReference type="EMBL" id="TBU22692.1"/>
    </source>
</evidence>
<reference evidence="1" key="1">
    <citation type="submission" date="2019-01" db="EMBL/GenBank/DDBJ databases">
        <title>Draft genome sequences of three monokaryotic isolates of the white-rot basidiomycete fungus Dichomitus squalens.</title>
        <authorList>
            <consortium name="DOE Joint Genome Institute"/>
            <person name="Lopez S.C."/>
            <person name="Andreopoulos B."/>
            <person name="Pangilinan J."/>
            <person name="Lipzen A."/>
            <person name="Riley R."/>
            <person name="Ahrendt S."/>
            <person name="Ng V."/>
            <person name="Barry K."/>
            <person name="Daum C."/>
            <person name="Grigoriev I.V."/>
            <person name="Hilden K.S."/>
            <person name="Makela M.R."/>
            <person name="de Vries R.P."/>
        </authorList>
    </citation>
    <scope>NUCLEOTIDE SEQUENCE [LARGE SCALE GENOMIC DNA]</scope>
    <source>
        <strain evidence="1">OM18370.1</strain>
    </source>
</reference>
<dbReference type="AlphaFoldDB" id="A0A4Q9M9S6"/>
<name>A0A4Q9M9S6_9APHY</name>
<organism evidence="1">
    <name type="scientific">Dichomitus squalens</name>
    <dbReference type="NCBI Taxonomy" id="114155"/>
    <lineage>
        <taxon>Eukaryota</taxon>
        <taxon>Fungi</taxon>
        <taxon>Dikarya</taxon>
        <taxon>Basidiomycota</taxon>
        <taxon>Agaricomycotina</taxon>
        <taxon>Agaricomycetes</taxon>
        <taxon>Polyporales</taxon>
        <taxon>Polyporaceae</taxon>
        <taxon>Dichomitus</taxon>
    </lineage>
</organism>
<sequence length="165" mass="17935">MSLMVTYCSGLGPSDNAERDVFSTYTPLPAFAWRGRDQVARPAVDTSGHTPGNGEVREGHALGSCAFPSPLQTSKAPAATTTVRICVRRVPDNVNVMRDIPGGPHASQLLDCPMTIGSPGWFPSSGYSRFLHFLCLCLLGATRFREFSWRANLVQAEVTLRHSNL</sequence>